<dbReference type="AlphaFoldDB" id="A0A1Q9DNS7"/>
<keyword evidence="4" id="KW-1185">Reference proteome</keyword>
<comment type="caution">
    <text evidence="3">The sequence shown here is derived from an EMBL/GenBank/DDBJ whole genome shotgun (WGS) entry which is preliminary data.</text>
</comment>
<dbReference type="OMA" id="MRCFSVV"/>
<dbReference type="OrthoDB" id="8775810at2759"/>
<evidence type="ECO:0000256" key="1">
    <source>
        <dbReference type="ARBA" id="ARBA00007129"/>
    </source>
</evidence>
<dbReference type="PANTHER" id="PTHR16517:SF7">
    <property type="entry name" value="PROTEIN KING TUBBY"/>
    <property type="match status" value="1"/>
</dbReference>
<dbReference type="Pfam" id="PF01167">
    <property type="entry name" value="Tub"/>
    <property type="match status" value="1"/>
</dbReference>
<dbReference type="InterPro" id="IPR000007">
    <property type="entry name" value="Tubby_C"/>
</dbReference>
<dbReference type="PANTHER" id="PTHR16517">
    <property type="entry name" value="TUBBY-RELATED"/>
    <property type="match status" value="1"/>
</dbReference>
<evidence type="ECO:0000313" key="4">
    <source>
        <dbReference type="Proteomes" id="UP000186817"/>
    </source>
</evidence>
<reference evidence="3 4" key="1">
    <citation type="submission" date="2016-02" db="EMBL/GenBank/DDBJ databases">
        <title>Genome analysis of coral dinoflagellate symbionts highlights evolutionary adaptations to a symbiotic lifestyle.</title>
        <authorList>
            <person name="Aranda M."/>
            <person name="Li Y."/>
            <person name="Liew Y.J."/>
            <person name="Baumgarten S."/>
            <person name="Simakov O."/>
            <person name="Wilson M."/>
            <person name="Piel J."/>
            <person name="Ashoor H."/>
            <person name="Bougouffa S."/>
            <person name="Bajic V.B."/>
            <person name="Ryu T."/>
            <person name="Ravasi T."/>
            <person name="Bayer T."/>
            <person name="Micklem G."/>
            <person name="Kim H."/>
            <person name="Bhak J."/>
            <person name="Lajeunesse T.C."/>
            <person name="Voolstra C.R."/>
        </authorList>
    </citation>
    <scope>NUCLEOTIDE SEQUENCE [LARGE SCALE GENOMIC DNA]</scope>
    <source>
        <strain evidence="3 4">CCMP2467</strain>
    </source>
</reference>
<feature type="domain" description="Tubby C-terminal" evidence="2">
    <location>
        <begin position="168"/>
        <end position="254"/>
    </location>
</feature>
<evidence type="ECO:0000313" key="3">
    <source>
        <dbReference type="EMBL" id="OLP96809.1"/>
    </source>
</evidence>
<proteinExistence type="inferred from homology"/>
<accession>A0A1Q9DNS7</accession>
<dbReference type="Proteomes" id="UP000186817">
    <property type="component" value="Unassembled WGS sequence"/>
</dbReference>
<dbReference type="Gene3D" id="3.20.90.10">
    <property type="entry name" value="Tubby Protein, Chain A"/>
    <property type="match status" value="1"/>
</dbReference>
<comment type="similarity">
    <text evidence="1">Belongs to the TUB family.</text>
</comment>
<dbReference type="EMBL" id="LSRX01000454">
    <property type="protein sequence ID" value="OLP96809.1"/>
    <property type="molecule type" value="Genomic_DNA"/>
</dbReference>
<sequence>MTCTCITAYILYEANANEYHLMTEGLELVMIARRHPTQRRIDFLLPEEGDSEGAPRLPALAMKQLKETDEWVLIQPRCTCCAHRPRHMTCDFLGRSLQVARIQHSRRKLEQCSVHYVDVFVPPLVEGESALWCPAWTGKDLGSKTPLGGGTQTPKSSRSPVTRSLSFHLMAPEGADALHLCSKMPAWNAELESLILPFEGRSNLVSSPRNFVVRLADKEQPILQHAQLADNTWCLDFKGPLSVVQAMAIAMASVNWD</sequence>
<protein>
    <submittedName>
        <fullName evidence="3">Tubby protein-like 1</fullName>
    </submittedName>
</protein>
<organism evidence="3 4">
    <name type="scientific">Symbiodinium microadriaticum</name>
    <name type="common">Dinoflagellate</name>
    <name type="synonym">Zooxanthella microadriatica</name>
    <dbReference type="NCBI Taxonomy" id="2951"/>
    <lineage>
        <taxon>Eukaryota</taxon>
        <taxon>Sar</taxon>
        <taxon>Alveolata</taxon>
        <taxon>Dinophyceae</taxon>
        <taxon>Suessiales</taxon>
        <taxon>Symbiodiniaceae</taxon>
        <taxon>Symbiodinium</taxon>
    </lineage>
</organism>
<evidence type="ECO:0000259" key="2">
    <source>
        <dbReference type="Pfam" id="PF01167"/>
    </source>
</evidence>
<dbReference type="InterPro" id="IPR025659">
    <property type="entry name" value="Tubby-like_C"/>
</dbReference>
<name>A0A1Q9DNS7_SYMMI</name>
<dbReference type="SUPFAM" id="SSF54518">
    <property type="entry name" value="Tubby C-terminal domain-like"/>
    <property type="match status" value="1"/>
</dbReference>
<dbReference type="PRINTS" id="PR01573">
    <property type="entry name" value="SUPERTUBBY"/>
</dbReference>
<gene>
    <name evidence="3" type="primary">tub-1</name>
    <name evidence="3" type="ORF">AK812_SmicGene20915</name>
</gene>